<name>A0A1E5PR45_9ACTN</name>
<dbReference type="PANTHER" id="PTHR43649:SF28">
    <property type="entry name" value="BINDING PROTEIN COMPONENT OF ABC SUGAR TRANSPORTER-RELATED"/>
    <property type="match status" value="1"/>
</dbReference>
<evidence type="ECO:0000256" key="2">
    <source>
        <dbReference type="ARBA" id="ARBA00008520"/>
    </source>
</evidence>
<comment type="subcellular location">
    <subcellularLocation>
        <location evidence="1">Cell envelope</location>
    </subcellularLocation>
</comment>
<dbReference type="SUPFAM" id="SSF53850">
    <property type="entry name" value="Periplasmic binding protein-like II"/>
    <property type="match status" value="1"/>
</dbReference>
<organism evidence="8 9">
    <name type="scientific">Streptomyces subrutilus</name>
    <dbReference type="NCBI Taxonomy" id="36818"/>
    <lineage>
        <taxon>Bacteria</taxon>
        <taxon>Bacillati</taxon>
        <taxon>Actinomycetota</taxon>
        <taxon>Actinomycetes</taxon>
        <taxon>Kitasatosporales</taxon>
        <taxon>Streptomycetaceae</taxon>
        <taxon>Streptomyces</taxon>
    </lineage>
</organism>
<dbReference type="InterPro" id="IPR006059">
    <property type="entry name" value="SBP"/>
</dbReference>
<evidence type="ECO:0000256" key="6">
    <source>
        <dbReference type="ARBA" id="ARBA00049753"/>
    </source>
</evidence>
<evidence type="ECO:0000256" key="1">
    <source>
        <dbReference type="ARBA" id="ARBA00004196"/>
    </source>
</evidence>
<dbReference type="RefSeq" id="WP_069920309.1">
    <property type="nucleotide sequence ID" value="NZ_MEHK01000001.1"/>
</dbReference>
<evidence type="ECO:0000313" key="9">
    <source>
        <dbReference type="Proteomes" id="UP000095705"/>
    </source>
</evidence>
<evidence type="ECO:0000313" key="8">
    <source>
        <dbReference type="EMBL" id="OEJ32025.1"/>
    </source>
</evidence>
<comment type="similarity">
    <text evidence="2">Belongs to the bacterial solute-binding protein 1 family.</text>
</comment>
<reference evidence="8 9" key="1">
    <citation type="submission" date="2016-08" db="EMBL/GenBank/DDBJ databases">
        <title>The complete genome of Streptomyces subrutilus 10-1-1.</title>
        <authorList>
            <person name="Chen X."/>
        </authorList>
    </citation>
    <scope>NUCLEOTIDE SEQUENCE [LARGE SCALE GENOMIC DNA]</scope>
    <source>
        <strain evidence="8 9">10-1-1</strain>
    </source>
</reference>
<comment type="function">
    <text evidence="5">Part of a binding-protein-dependent transport system for a sugar.</text>
</comment>
<evidence type="ECO:0000256" key="3">
    <source>
        <dbReference type="ARBA" id="ARBA00022448"/>
    </source>
</evidence>
<evidence type="ECO:0000256" key="5">
    <source>
        <dbReference type="ARBA" id="ARBA00049629"/>
    </source>
</evidence>
<dbReference type="OrthoDB" id="9795467at2"/>
<evidence type="ECO:0000256" key="4">
    <source>
        <dbReference type="ARBA" id="ARBA00022729"/>
    </source>
</evidence>
<dbReference type="PANTHER" id="PTHR43649">
    <property type="entry name" value="ARABINOSE-BINDING PROTEIN-RELATED"/>
    <property type="match status" value="1"/>
</dbReference>
<dbReference type="CDD" id="cd14748">
    <property type="entry name" value="PBP2_UgpB"/>
    <property type="match status" value="1"/>
</dbReference>
<comment type="caution">
    <text evidence="8">The sequence shown here is derived from an EMBL/GenBank/DDBJ whole genome shotgun (WGS) entry which is preliminary data.</text>
</comment>
<evidence type="ECO:0000256" key="7">
    <source>
        <dbReference type="SAM" id="SignalP"/>
    </source>
</evidence>
<dbReference type="STRING" id="36818.BGK67_12330"/>
<proteinExistence type="inferred from homology"/>
<dbReference type="InterPro" id="IPR050490">
    <property type="entry name" value="Bact_solute-bd_prot1"/>
</dbReference>
<dbReference type="Pfam" id="PF01547">
    <property type="entry name" value="SBP_bac_1"/>
    <property type="match status" value="1"/>
</dbReference>
<feature type="signal peptide" evidence="7">
    <location>
        <begin position="1"/>
        <end position="26"/>
    </location>
</feature>
<dbReference type="PROSITE" id="PS51257">
    <property type="entry name" value="PROKAR_LIPOPROTEIN"/>
    <property type="match status" value="1"/>
</dbReference>
<keyword evidence="4 7" id="KW-0732">Signal</keyword>
<keyword evidence="3" id="KW-0813">Transport</keyword>
<dbReference type="Proteomes" id="UP000095705">
    <property type="component" value="Unassembled WGS sequence"/>
</dbReference>
<dbReference type="Gene3D" id="3.40.190.10">
    <property type="entry name" value="Periplasmic binding protein-like II"/>
    <property type="match status" value="2"/>
</dbReference>
<feature type="chain" id="PRO_5039185489" description="Probable sugar-binding periplasmic protein" evidence="7">
    <location>
        <begin position="27"/>
        <end position="447"/>
    </location>
</feature>
<keyword evidence="9" id="KW-1185">Reference proteome</keyword>
<protein>
    <recommendedName>
        <fullName evidence="6">Probable sugar-binding periplasmic protein</fullName>
    </recommendedName>
</protein>
<gene>
    <name evidence="8" type="ORF">BGK67_12330</name>
</gene>
<dbReference type="EMBL" id="MEHK01000001">
    <property type="protein sequence ID" value="OEJ32025.1"/>
    <property type="molecule type" value="Genomic_DNA"/>
</dbReference>
<sequence length="447" mass="47968">MPRSSRLSSAAAAAAALTAISLLATACTGATGDAAGDDPAKDVTINFWHGWSAPGEVKAIEENIERFEAAHPNIKVKVTGNMTDDKINQSLRAGGDKAPDVVSSFTTDSVGKFCNSGAFADLDPFLEKSEVDKAKVFPQSLLSYTSYQGNQCTLPLLHDAYGLVYNKDAFEAAGITAPPKTWSEFTEVAQKLTKSKGDSYERVGIMPTFHGYETTPMRLAAQWGATYFAADGTSNLARDPAFTKMLTAQKDLVEKLGGYEKLEKFRASFGDEWGAEHPFHKGQVAMQVDGEWRPNMAREAGVTFEIGTAPLPVPDDLVADYGKGYVSGTIMGIAAGSRKQNAAWELVKYMTTDTEAVVAFANGIHNVPSTIEALASPKLQVDENFKTFLDIARHPKSSTTPPQADGGTYQLTFTDLAYQHEKGAVADLPGALARTDAQIDTDIAKAK</sequence>
<dbReference type="GO" id="GO:0030313">
    <property type="term" value="C:cell envelope"/>
    <property type="evidence" value="ECO:0007669"/>
    <property type="project" value="UniProtKB-SubCell"/>
</dbReference>
<accession>A0A1E5PR45</accession>
<dbReference type="AlphaFoldDB" id="A0A1E5PR45"/>